<comment type="pathway">
    <text evidence="5">Cofactor biosynthesis; coenzyme A biosynthesis; CoA from (R)-pantothenate: step 5/5.</text>
</comment>
<dbReference type="PANTHER" id="PTHR10695">
    <property type="entry name" value="DEPHOSPHO-COA KINASE-RELATED"/>
    <property type="match status" value="1"/>
</dbReference>
<dbReference type="AlphaFoldDB" id="A0A2R8BSS4"/>
<protein>
    <recommendedName>
        <fullName evidence="5 6">Dephospho-CoA kinase</fullName>
        <ecNumber evidence="5 6">2.7.1.24</ecNumber>
    </recommendedName>
    <alternativeName>
        <fullName evidence="5">Dephosphocoenzyme A kinase</fullName>
    </alternativeName>
</protein>
<dbReference type="OrthoDB" id="9812943at2"/>
<evidence type="ECO:0000256" key="6">
    <source>
        <dbReference type="NCBIfam" id="TIGR00152"/>
    </source>
</evidence>
<dbReference type="GO" id="GO:0005524">
    <property type="term" value="F:ATP binding"/>
    <property type="evidence" value="ECO:0007669"/>
    <property type="project" value="UniProtKB-UniRule"/>
</dbReference>
<evidence type="ECO:0000256" key="3">
    <source>
        <dbReference type="ARBA" id="ARBA00022840"/>
    </source>
</evidence>
<organism evidence="7 8">
    <name type="scientific">Palleronia abyssalis</name>
    <dbReference type="NCBI Taxonomy" id="1501240"/>
    <lineage>
        <taxon>Bacteria</taxon>
        <taxon>Pseudomonadati</taxon>
        <taxon>Pseudomonadota</taxon>
        <taxon>Alphaproteobacteria</taxon>
        <taxon>Rhodobacterales</taxon>
        <taxon>Roseobacteraceae</taxon>
        <taxon>Palleronia</taxon>
    </lineage>
</organism>
<evidence type="ECO:0000313" key="7">
    <source>
        <dbReference type="EMBL" id="SPJ23180.1"/>
    </source>
</evidence>
<feature type="binding site" evidence="5">
    <location>
        <begin position="14"/>
        <end position="19"/>
    </location>
    <ligand>
        <name>ATP</name>
        <dbReference type="ChEBI" id="CHEBI:30616"/>
    </ligand>
</feature>
<dbReference type="EMBL" id="ONZF01000002">
    <property type="protein sequence ID" value="SPJ23180.1"/>
    <property type="molecule type" value="Genomic_DNA"/>
</dbReference>
<reference evidence="7 8" key="1">
    <citation type="submission" date="2018-03" db="EMBL/GenBank/DDBJ databases">
        <authorList>
            <person name="Keele B.F."/>
        </authorList>
    </citation>
    <scope>NUCLEOTIDE SEQUENCE [LARGE SCALE GENOMIC DNA]</scope>
    <source>
        <strain evidence="7 8">CECT 8504</strain>
    </source>
</reference>
<dbReference type="UniPathway" id="UPA00241">
    <property type="reaction ID" value="UER00356"/>
</dbReference>
<dbReference type="CDD" id="cd02022">
    <property type="entry name" value="DPCK"/>
    <property type="match status" value="1"/>
</dbReference>
<dbReference type="HAMAP" id="MF_00376">
    <property type="entry name" value="Dephospho_CoA_kinase"/>
    <property type="match status" value="1"/>
</dbReference>
<dbReference type="GO" id="GO:0004140">
    <property type="term" value="F:dephospho-CoA kinase activity"/>
    <property type="evidence" value="ECO:0007669"/>
    <property type="project" value="UniProtKB-UniRule"/>
</dbReference>
<keyword evidence="5 7" id="KW-0808">Transferase</keyword>
<keyword evidence="8" id="KW-1185">Reference proteome</keyword>
<dbReference type="InterPro" id="IPR001977">
    <property type="entry name" value="Depp_CoAkinase"/>
</dbReference>
<dbReference type="Gene3D" id="3.40.50.300">
    <property type="entry name" value="P-loop containing nucleotide triphosphate hydrolases"/>
    <property type="match status" value="1"/>
</dbReference>
<dbReference type="Proteomes" id="UP000244912">
    <property type="component" value="Unassembled WGS sequence"/>
</dbReference>
<keyword evidence="4 5" id="KW-0173">Coenzyme A biosynthesis</keyword>
<keyword evidence="5 7" id="KW-0418">Kinase</keyword>
<name>A0A2R8BSS4_9RHOB</name>
<dbReference type="NCBIfam" id="TIGR00152">
    <property type="entry name" value="dephospho-CoA kinase"/>
    <property type="match status" value="1"/>
</dbReference>
<dbReference type="GO" id="GO:0005737">
    <property type="term" value="C:cytoplasm"/>
    <property type="evidence" value="ECO:0007669"/>
    <property type="project" value="UniProtKB-SubCell"/>
</dbReference>
<dbReference type="SUPFAM" id="SSF52540">
    <property type="entry name" value="P-loop containing nucleoside triphosphate hydrolases"/>
    <property type="match status" value="1"/>
</dbReference>
<dbReference type="EC" id="2.7.1.24" evidence="5 6"/>
<evidence type="ECO:0000256" key="5">
    <source>
        <dbReference type="HAMAP-Rule" id="MF_00376"/>
    </source>
</evidence>
<gene>
    <name evidence="5 7" type="primary">coaE</name>
    <name evidence="7" type="ORF">PAA8504_00985</name>
</gene>
<evidence type="ECO:0000256" key="4">
    <source>
        <dbReference type="ARBA" id="ARBA00022993"/>
    </source>
</evidence>
<dbReference type="RefSeq" id="WP_108893040.1">
    <property type="nucleotide sequence ID" value="NZ_ONZF01000002.1"/>
</dbReference>
<keyword evidence="2 5" id="KW-0547">Nucleotide-binding</keyword>
<dbReference type="InterPro" id="IPR027417">
    <property type="entry name" value="P-loop_NTPase"/>
</dbReference>
<dbReference type="PANTHER" id="PTHR10695:SF46">
    <property type="entry name" value="BIFUNCTIONAL COENZYME A SYNTHASE-RELATED"/>
    <property type="match status" value="1"/>
</dbReference>
<evidence type="ECO:0000313" key="8">
    <source>
        <dbReference type="Proteomes" id="UP000244912"/>
    </source>
</evidence>
<evidence type="ECO:0000256" key="2">
    <source>
        <dbReference type="ARBA" id="ARBA00022741"/>
    </source>
</evidence>
<keyword evidence="3 5" id="KW-0067">ATP-binding</keyword>
<comment type="function">
    <text evidence="5">Catalyzes the phosphorylation of the 3'-hydroxyl group of dephosphocoenzyme A to form coenzyme A.</text>
</comment>
<dbReference type="GO" id="GO:0015937">
    <property type="term" value="P:coenzyme A biosynthetic process"/>
    <property type="evidence" value="ECO:0007669"/>
    <property type="project" value="UniProtKB-UniRule"/>
</dbReference>
<comment type="catalytic activity">
    <reaction evidence="5">
        <text>3'-dephospho-CoA + ATP = ADP + CoA + H(+)</text>
        <dbReference type="Rhea" id="RHEA:18245"/>
        <dbReference type="ChEBI" id="CHEBI:15378"/>
        <dbReference type="ChEBI" id="CHEBI:30616"/>
        <dbReference type="ChEBI" id="CHEBI:57287"/>
        <dbReference type="ChEBI" id="CHEBI:57328"/>
        <dbReference type="ChEBI" id="CHEBI:456216"/>
        <dbReference type="EC" id="2.7.1.24"/>
    </reaction>
</comment>
<dbReference type="Pfam" id="PF01121">
    <property type="entry name" value="CoaE"/>
    <property type="match status" value="1"/>
</dbReference>
<dbReference type="PROSITE" id="PS51219">
    <property type="entry name" value="DPCK"/>
    <property type="match status" value="1"/>
</dbReference>
<keyword evidence="5" id="KW-0963">Cytoplasm</keyword>
<sequence>MSRPHLIGLTGSIGMGKSTAARMFRDAGIPVWDADAAVHELYKNGGAAVAPIRALRPEAVGPDGVDRQKLNAWIAENPDALALIEGVVHPMVAKNRQSFIDAAEADLVVLDIPLLFETGGEDRVDTVVVVSAPEEVQRARVLDRPGMTEARLDHILSKQLPDDEKRGRADVVVPTVTMDETRDHITALIERLRHA</sequence>
<comment type="similarity">
    <text evidence="1 5">Belongs to the CoaE family.</text>
</comment>
<proteinExistence type="inferred from homology"/>
<accession>A0A2R8BSS4</accession>
<comment type="subcellular location">
    <subcellularLocation>
        <location evidence="5">Cytoplasm</location>
    </subcellularLocation>
</comment>
<evidence type="ECO:0000256" key="1">
    <source>
        <dbReference type="ARBA" id="ARBA00009018"/>
    </source>
</evidence>